<dbReference type="AlphaFoldDB" id="A0A8J3BTH2"/>
<comment type="function">
    <text evidence="6">Antioxidant protein with alkyl hydroperoxidase activity. Required for the reduction of the AhpC active site cysteine residues and for the regeneration of the AhpC enzyme activity.</text>
</comment>
<evidence type="ECO:0000256" key="4">
    <source>
        <dbReference type="ARBA" id="ARBA00023157"/>
    </source>
</evidence>
<comment type="similarity">
    <text evidence="6">Belongs to the AhpD family.</text>
</comment>
<comment type="caution">
    <text evidence="8">The sequence shown here is derived from an EMBL/GenBank/DDBJ whole genome shotgun (WGS) entry which is preliminary data.</text>
</comment>
<keyword evidence="5 6" id="KW-0676">Redox-active center</keyword>
<accession>A0A8J3BTH2</accession>
<evidence type="ECO:0000256" key="5">
    <source>
        <dbReference type="ARBA" id="ARBA00023284"/>
    </source>
</evidence>
<dbReference type="HAMAP" id="MF_01676">
    <property type="entry name" value="AhpD"/>
    <property type="match status" value="1"/>
</dbReference>
<dbReference type="SUPFAM" id="SSF69118">
    <property type="entry name" value="AhpD-like"/>
    <property type="match status" value="1"/>
</dbReference>
<reference evidence="8" key="2">
    <citation type="submission" date="2020-09" db="EMBL/GenBank/DDBJ databases">
        <authorList>
            <person name="Sun Q."/>
            <person name="Ohkuma M."/>
        </authorList>
    </citation>
    <scope>NUCLEOTIDE SEQUENCE</scope>
    <source>
        <strain evidence="8">JCM 3091</strain>
    </source>
</reference>
<feature type="active site" description="Cysteine sulfenic acid (-SOH) intermediate" evidence="6">
    <location>
        <position position="143"/>
    </location>
</feature>
<dbReference type="GO" id="GO:0015036">
    <property type="term" value="F:disulfide oxidoreductase activity"/>
    <property type="evidence" value="ECO:0007669"/>
    <property type="project" value="TreeGrafter"/>
</dbReference>
<dbReference type="InterPro" id="IPR004674">
    <property type="entry name" value="AhpD"/>
</dbReference>
<dbReference type="RefSeq" id="WP_189115351.1">
    <property type="nucleotide sequence ID" value="NZ_BMQC01000014.1"/>
</dbReference>
<comment type="subunit">
    <text evidence="6">Homotrimer.</text>
</comment>
<dbReference type="NCBIfam" id="TIGR00777">
    <property type="entry name" value="ahpD"/>
    <property type="match status" value="1"/>
</dbReference>
<protein>
    <recommendedName>
        <fullName evidence="6">Alkyl hydroperoxide reductase AhpD</fullName>
        <ecNumber evidence="6">1.11.1.28</ecNumber>
    </recommendedName>
    <alternativeName>
        <fullName evidence="6">Alkylhydroperoxidase AhpD</fullName>
    </alternativeName>
</protein>
<name>A0A8J3BTH2_9ACTN</name>
<dbReference type="GO" id="GO:0045454">
    <property type="term" value="P:cell redox homeostasis"/>
    <property type="evidence" value="ECO:0007669"/>
    <property type="project" value="TreeGrafter"/>
</dbReference>
<evidence type="ECO:0000313" key="9">
    <source>
        <dbReference type="Proteomes" id="UP000662200"/>
    </source>
</evidence>
<dbReference type="Gene3D" id="1.20.1290.10">
    <property type="entry name" value="AhpD-like"/>
    <property type="match status" value="1"/>
</dbReference>
<evidence type="ECO:0000256" key="2">
    <source>
        <dbReference type="ARBA" id="ARBA00022862"/>
    </source>
</evidence>
<dbReference type="EMBL" id="BMQC01000014">
    <property type="protein sequence ID" value="GGK38541.1"/>
    <property type="molecule type" value="Genomic_DNA"/>
</dbReference>
<evidence type="ECO:0000259" key="7">
    <source>
        <dbReference type="Pfam" id="PF02627"/>
    </source>
</evidence>
<dbReference type="PANTHER" id="PTHR33930:SF7">
    <property type="entry name" value="ALKYL HYDROPEROXIDE REDUCTASE AHPD"/>
    <property type="match status" value="1"/>
</dbReference>
<keyword evidence="1 6" id="KW-0575">Peroxidase</keyword>
<keyword evidence="4 6" id="KW-1015">Disulfide bond</keyword>
<dbReference type="Proteomes" id="UP000662200">
    <property type="component" value="Unassembled WGS sequence"/>
</dbReference>
<comment type="catalytic activity">
    <reaction evidence="6">
        <text>N(6)-[(R)-dihydrolipoyl]-L-lysyl-[lipoyl-carrier protein] + a hydroperoxide = N(6)-[(R)-lipoyl]-L-lysyl-[lipoyl-carrier protein] + an alcohol + H2O</text>
        <dbReference type="Rhea" id="RHEA:62636"/>
        <dbReference type="Rhea" id="RHEA-COMP:10502"/>
        <dbReference type="Rhea" id="RHEA-COMP:16355"/>
        <dbReference type="ChEBI" id="CHEBI:15377"/>
        <dbReference type="ChEBI" id="CHEBI:30879"/>
        <dbReference type="ChEBI" id="CHEBI:35924"/>
        <dbReference type="ChEBI" id="CHEBI:83099"/>
        <dbReference type="ChEBI" id="CHEBI:83100"/>
        <dbReference type="EC" id="1.11.1.28"/>
    </reaction>
</comment>
<dbReference type="InterPro" id="IPR029032">
    <property type="entry name" value="AhpD-like"/>
</dbReference>
<dbReference type="GO" id="GO:0051920">
    <property type="term" value="F:peroxiredoxin activity"/>
    <property type="evidence" value="ECO:0007669"/>
    <property type="project" value="InterPro"/>
</dbReference>
<reference evidence="8" key="1">
    <citation type="journal article" date="2014" name="Int. J. Syst. Evol. Microbiol.">
        <title>Complete genome sequence of Corynebacterium casei LMG S-19264T (=DSM 44701T), isolated from a smear-ripened cheese.</title>
        <authorList>
            <consortium name="US DOE Joint Genome Institute (JGI-PGF)"/>
            <person name="Walter F."/>
            <person name="Albersmeier A."/>
            <person name="Kalinowski J."/>
            <person name="Ruckert C."/>
        </authorList>
    </citation>
    <scope>NUCLEOTIDE SEQUENCE</scope>
    <source>
        <strain evidence="8">JCM 3091</strain>
    </source>
</reference>
<evidence type="ECO:0000256" key="3">
    <source>
        <dbReference type="ARBA" id="ARBA00023002"/>
    </source>
</evidence>
<dbReference type="NCBIfam" id="TIGR00778">
    <property type="entry name" value="ahpD_dom"/>
    <property type="match status" value="1"/>
</dbReference>
<dbReference type="InterPro" id="IPR004675">
    <property type="entry name" value="AhpD_core"/>
</dbReference>
<feature type="active site" description="Proton donor" evidence="6">
    <location>
        <position position="140"/>
    </location>
</feature>
<evidence type="ECO:0000313" key="8">
    <source>
        <dbReference type="EMBL" id="GGK38541.1"/>
    </source>
</evidence>
<feature type="disulfide bond" description="Interchain (with AhpC); in linked form" evidence="6">
    <location>
        <position position="143"/>
    </location>
</feature>
<feature type="domain" description="Carboxymuconolactone decarboxylase-like" evidence="7">
    <location>
        <begin position="101"/>
        <end position="184"/>
    </location>
</feature>
<dbReference type="PANTHER" id="PTHR33930">
    <property type="entry name" value="ALKYL HYDROPEROXIDE REDUCTASE AHPD"/>
    <property type="match status" value="1"/>
</dbReference>
<evidence type="ECO:0000256" key="1">
    <source>
        <dbReference type="ARBA" id="ARBA00022559"/>
    </source>
</evidence>
<feature type="disulfide bond" evidence="6">
    <location>
        <begin position="140"/>
        <end position="143"/>
    </location>
</feature>
<dbReference type="GO" id="GO:0032843">
    <property type="term" value="F:hydroperoxide reductase activity"/>
    <property type="evidence" value="ECO:0007669"/>
    <property type="project" value="InterPro"/>
</dbReference>
<sequence length="185" mass="18808">MSGDGAGIAGIRAALPAYAKDIKLNLGAVLDATTLTPTQAWGSALACAVAARNAALLRAVAETAAAHVPPPVLTAAKAAAAVMAMNNIYYRATHLVGDAAYQAIPARLRMQAIATAPREAGVDKADFELWCLAVSAVTGCGTCVESHERTVRGAGMSREQVHEALRIAAVVHAAAVVLDAEAALA</sequence>
<organism evidence="8 9">
    <name type="scientific">Pilimelia terevasa</name>
    <dbReference type="NCBI Taxonomy" id="53372"/>
    <lineage>
        <taxon>Bacteria</taxon>
        <taxon>Bacillati</taxon>
        <taxon>Actinomycetota</taxon>
        <taxon>Actinomycetes</taxon>
        <taxon>Micromonosporales</taxon>
        <taxon>Micromonosporaceae</taxon>
        <taxon>Pilimelia</taxon>
    </lineage>
</organism>
<keyword evidence="9" id="KW-1185">Reference proteome</keyword>
<keyword evidence="2 6" id="KW-0049">Antioxidant</keyword>
<evidence type="ECO:0000256" key="6">
    <source>
        <dbReference type="HAMAP-Rule" id="MF_01676"/>
    </source>
</evidence>
<gene>
    <name evidence="6 8" type="primary">ahpD</name>
    <name evidence="8" type="ORF">GCM10010124_34190</name>
</gene>
<proteinExistence type="inferred from homology"/>
<dbReference type="Pfam" id="PF02627">
    <property type="entry name" value="CMD"/>
    <property type="match status" value="1"/>
</dbReference>
<keyword evidence="3 6" id="KW-0560">Oxidoreductase</keyword>
<dbReference type="InterPro" id="IPR003779">
    <property type="entry name" value="CMD-like"/>
</dbReference>
<dbReference type="EC" id="1.11.1.28" evidence="6"/>
<dbReference type="GO" id="GO:0006979">
    <property type="term" value="P:response to oxidative stress"/>
    <property type="evidence" value="ECO:0007669"/>
    <property type="project" value="InterPro"/>
</dbReference>